<name>A0A0U1KX01_9FIRM</name>
<organism evidence="1 2">
    <name type="scientific">Sporomusa ovata</name>
    <dbReference type="NCBI Taxonomy" id="2378"/>
    <lineage>
        <taxon>Bacteria</taxon>
        <taxon>Bacillati</taxon>
        <taxon>Bacillota</taxon>
        <taxon>Negativicutes</taxon>
        <taxon>Selenomonadales</taxon>
        <taxon>Sporomusaceae</taxon>
        <taxon>Sporomusa</taxon>
    </lineage>
</organism>
<gene>
    <name evidence="1" type="ORF">SpAn4DRAFT_5009</name>
</gene>
<evidence type="ECO:0000313" key="2">
    <source>
        <dbReference type="Proteomes" id="UP000049855"/>
    </source>
</evidence>
<evidence type="ECO:0000313" key="1">
    <source>
        <dbReference type="EMBL" id="CQR71947.1"/>
    </source>
</evidence>
<accession>A0A0U1KX01</accession>
<reference evidence="2" key="1">
    <citation type="submission" date="2015-03" db="EMBL/GenBank/DDBJ databases">
        <authorList>
            <person name="Nijsse Bart"/>
        </authorList>
    </citation>
    <scope>NUCLEOTIDE SEQUENCE [LARGE SCALE GENOMIC DNA]</scope>
</reference>
<protein>
    <submittedName>
        <fullName evidence="1">Uncharacterized protein</fullName>
    </submittedName>
</protein>
<keyword evidence="2" id="KW-1185">Reference proteome</keyword>
<dbReference type="Proteomes" id="UP000049855">
    <property type="component" value="Unassembled WGS sequence"/>
</dbReference>
<dbReference type="AlphaFoldDB" id="A0A0U1KX01"/>
<proteinExistence type="predicted"/>
<dbReference type="EMBL" id="CTRP01000006">
    <property type="protein sequence ID" value="CQR71947.1"/>
    <property type="molecule type" value="Genomic_DNA"/>
</dbReference>
<sequence length="43" mass="4585">MKGTLENPANAGSLAKALADGCTYPVENLTLYTSRQTIVVMLE</sequence>